<gene>
    <name evidence="1" type="ORF">V6N12_056502</name>
</gene>
<dbReference type="EMBL" id="JBBPBM010000045">
    <property type="protein sequence ID" value="KAK8522807.1"/>
    <property type="molecule type" value="Genomic_DNA"/>
</dbReference>
<accession>A0ABR2CV83</accession>
<comment type="caution">
    <text evidence="1">The sequence shown here is derived from an EMBL/GenBank/DDBJ whole genome shotgun (WGS) entry which is preliminary data.</text>
</comment>
<reference evidence="1 2" key="1">
    <citation type="journal article" date="2024" name="G3 (Bethesda)">
        <title>Genome assembly of Hibiscus sabdariffa L. provides insights into metabolisms of medicinal natural products.</title>
        <authorList>
            <person name="Kim T."/>
        </authorList>
    </citation>
    <scope>NUCLEOTIDE SEQUENCE [LARGE SCALE GENOMIC DNA]</scope>
    <source>
        <strain evidence="1">TK-2024</strain>
        <tissue evidence="1">Old leaves</tissue>
    </source>
</reference>
<evidence type="ECO:0000313" key="2">
    <source>
        <dbReference type="Proteomes" id="UP001472677"/>
    </source>
</evidence>
<name>A0ABR2CV83_9ROSI</name>
<dbReference type="Proteomes" id="UP001472677">
    <property type="component" value="Unassembled WGS sequence"/>
</dbReference>
<protein>
    <submittedName>
        <fullName evidence="1">Uncharacterized protein</fullName>
    </submittedName>
</protein>
<keyword evidence="2" id="KW-1185">Reference proteome</keyword>
<organism evidence="1 2">
    <name type="scientific">Hibiscus sabdariffa</name>
    <name type="common">roselle</name>
    <dbReference type="NCBI Taxonomy" id="183260"/>
    <lineage>
        <taxon>Eukaryota</taxon>
        <taxon>Viridiplantae</taxon>
        <taxon>Streptophyta</taxon>
        <taxon>Embryophyta</taxon>
        <taxon>Tracheophyta</taxon>
        <taxon>Spermatophyta</taxon>
        <taxon>Magnoliopsida</taxon>
        <taxon>eudicotyledons</taxon>
        <taxon>Gunneridae</taxon>
        <taxon>Pentapetalae</taxon>
        <taxon>rosids</taxon>
        <taxon>malvids</taxon>
        <taxon>Malvales</taxon>
        <taxon>Malvaceae</taxon>
        <taxon>Malvoideae</taxon>
        <taxon>Hibiscus</taxon>
    </lineage>
</organism>
<proteinExistence type="predicted"/>
<sequence>MEDVPGSSRRSVIGHRVAIKLSCGDRGSTYWHACGVHGKCAAFQAATSKEEKAQDELLMWRSGAKPFPLELPRLVVESPSNHAVIQQPRLHLLALTRRL</sequence>
<evidence type="ECO:0000313" key="1">
    <source>
        <dbReference type="EMBL" id="KAK8522807.1"/>
    </source>
</evidence>